<protein>
    <recommendedName>
        <fullName evidence="10">C2H2-type domain-containing protein</fullName>
    </recommendedName>
</protein>
<organism evidence="11 12">
    <name type="scientific">Zingiber officinale</name>
    <name type="common">Ginger</name>
    <name type="synonym">Amomum zingiber</name>
    <dbReference type="NCBI Taxonomy" id="94328"/>
    <lineage>
        <taxon>Eukaryota</taxon>
        <taxon>Viridiplantae</taxon>
        <taxon>Streptophyta</taxon>
        <taxon>Embryophyta</taxon>
        <taxon>Tracheophyta</taxon>
        <taxon>Spermatophyta</taxon>
        <taxon>Magnoliopsida</taxon>
        <taxon>Liliopsida</taxon>
        <taxon>Zingiberales</taxon>
        <taxon>Zingiberaceae</taxon>
        <taxon>Zingiber</taxon>
    </lineage>
</organism>
<keyword evidence="12" id="KW-1185">Reference proteome</keyword>
<comment type="caution">
    <text evidence="11">The sequence shown here is derived from an EMBL/GenBank/DDBJ whole genome shotgun (WGS) entry which is preliminary data.</text>
</comment>
<keyword evidence="6" id="KW-0862">Zinc</keyword>
<feature type="compositionally biased region" description="Basic and acidic residues" evidence="9">
    <location>
        <begin position="87"/>
        <end position="99"/>
    </location>
</feature>
<feature type="domain" description="C2H2-type" evidence="10">
    <location>
        <begin position="206"/>
        <end position="235"/>
    </location>
</feature>
<evidence type="ECO:0000313" key="11">
    <source>
        <dbReference type="EMBL" id="KAG6514761.1"/>
    </source>
</evidence>
<dbReference type="PANTHER" id="PTHR13182">
    <property type="entry name" value="ZINC FINGER PROTEIN 622"/>
    <property type="match status" value="1"/>
</dbReference>
<gene>
    <name evidence="11" type="ORF">ZIOFF_025131</name>
</gene>
<dbReference type="PROSITE" id="PS50157">
    <property type="entry name" value="ZINC_FINGER_C2H2_2"/>
    <property type="match status" value="1"/>
</dbReference>
<dbReference type="GO" id="GO:0042273">
    <property type="term" value="P:ribosomal large subunit biogenesis"/>
    <property type="evidence" value="ECO:0007669"/>
    <property type="project" value="TreeGrafter"/>
</dbReference>
<proteinExistence type="inferred from homology"/>
<evidence type="ECO:0000256" key="2">
    <source>
        <dbReference type="ARBA" id="ARBA00022490"/>
    </source>
</evidence>
<evidence type="ECO:0000256" key="6">
    <source>
        <dbReference type="ARBA" id="ARBA00022833"/>
    </source>
</evidence>
<keyword evidence="5" id="KW-0677">Repeat</keyword>
<evidence type="ECO:0000256" key="4">
    <source>
        <dbReference type="ARBA" id="ARBA00022723"/>
    </source>
</evidence>
<dbReference type="InterPro" id="IPR040025">
    <property type="entry name" value="Znf622/Rei1/Reh1"/>
</dbReference>
<dbReference type="InterPro" id="IPR003604">
    <property type="entry name" value="Matrin/U1-like-C_Znf_C2H2"/>
</dbReference>
<sequence>MPSNSFFLNIREVVLDPADGGNSALLPAGARTFLPTGKRFSPGVGERREGQKLPRLGGPFGLSETSDVVGDADDWLRLHRSRRRHPREPPDRLEDDSPQRKPAAAKHRGGEQSKADGYAMDAILEQIGVWAGAKRERAMPALTCNACNKEFDDEVKQKLHYRSEWHRYNLKRKVAGVPGVTEELFQARQFALAEENSKLSATPMLYGCALCGKDYRSSKAHAQHLKSRAHAMKTLENVGPSATVITTVKPYAARTLNKTTRMAQVIGENEDDDDESEDEWEEVNPNDMAVASESLSFLHVEDRKVADDDEQDDAIDEELDTSCCFICDQKYESIESCMVHMHKQHGFFIPDIEYLEDPEGLLTYVGLKVKRDFACLYCSDRCFSFQSLEAVRKHMIAKGHCKLRYGDGGDDEDVDLEDFYDYSSSYADVDGEQLMSVENMENSVELGSGGAELIIKQKTETGVLVRTLGSREFLRYYRQKPRPSPTREIALALSLATRYRSMGLATVHSKESIVRMKVIREVNRRGVEAMRSKIGMRSNVIRNLPKNVPY</sequence>
<evidence type="ECO:0000256" key="1">
    <source>
        <dbReference type="ARBA" id="ARBA00004496"/>
    </source>
</evidence>
<dbReference type="SMART" id="SM00451">
    <property type="entry name" value="ZnF_U1"/>
    <property type="match status" value="1"/>
</dbReference>
<feature type="region of interest" description="Disordered" evidence="9">
    <location>
        <begin position="36"/>
        <end position="65"/>
    </location>
</feature>
<dbReference type="InterPro" id="IPR041661">
    <property type="entry name" value="ZN622/Rei1/Reh1_Znf-C2H2"/>
</dbReference>
<comment type="similarity">
    <text evidence="7">Belongs to the REI1 family.</text>
</comment>
<evidence type="ECO:0000256" key="8">
    <source>
        <dbReference type="PROSITE-ProRule" id="PRU00042"/>
    </source>
</evidence>
<keyword evidence="3" id="KW-0690">Ribosome biogenesis</keyword>
<name>A0A8J5H1B2_ZINOF</name>
<dbReference type="Proteomes" id="UP000734854">
    <property type="component" value="Unassembled WGS sequence"/>
</dbReference>
<evidence type="ECO:0000256" key="9">
    <source>
        <dbReference type="SAM" id="MobiDB-lite"/>
    </source>
</evidence>
<accession>A0A8J5H1B2</accession>
<dbReference type="PANTHER" id="PTHR13182:SF8">
    <property type="entry name" value="CYTOPLASMIC 60S SUBUNIT BIOGENESIS FACTOR ZNF622"/>
    <property type="match status" value="1"/>
</dbReference>
<reference evidence="11 12" key="1">
    <citation type="submission" date="2020-08" db="EMBL/GenBank/DDBJ databases">
        <title>Plant Genome Project.</title>
        <authorList>
            <person name="Zhang R.-G."/>
        </authorList>
    </citation>
    <scope>NUCLEOTIDE SEQUENCE [LARGE SCALE GENOMIC DNA]</scope>
    <source>
        <tissue evidence="11">Rhizome</tissue>
    </source>
</reference>
<dbReference type="GO" id="GO:0030687">
    <property type="term" value="C:preribosome, large subunit precursor"/>
    <property type="evidence" value="ECO:0007669"/>
    <property type="project" value="TreeGrafter"/>
</dbReference>
<dbReference type="SMART" id="SM00355">
    <property type="entry name" value="ZnF_C2H2"/>
    <property type="match status" value="4"/>
</dbReference>
<keyword evidence="8" id="KW-0863">Zinc-finger</keyword>
<dbReference type="EMBL" id="JACMSC010000007">
    <property type="protein sequence ID" value="KAG6514761.1"/>
    <property type="molecule type" value="Genomic_DNA"/>
</dbReference>
<dbReference type="InterPro" id="IPR036236">
    <property type="entry name" value="Znf_C2H2_sf"/>
</dbReference>
<dbReference type="Pfam" id="PF12756">
    <property type="entry name" value="zf-C2H2_2"/>
    <property type="match status" value="1"/>
</dbReference>
<evidence type="ECO:0000256" key="7">
    <source>
        <dbReference type="ARBA" id="ARBA00034126"/>
    </source>
</evidence>
<dbReference type="GO" id="GO:0005737">
    <property type="term" value="C:cytoplasm"/>
    <property type="evidence" value="ECO:0007669"/>
    <property type="project" value="UniProtKB-SubCell"/>
</dbReference>
<dbReference type="AlphaFoldDB" id="A0A8J5H1B2"/>
<evidence type="ECO:0000259" key="10">
    <source>
        <dbReference type="PROSITE" id="PS50157"/>
    </source>
</evidence>
<feature type="region of interest" description="Disordered" evidence="9">
    <location>
        <begin position="80"/>
        <end position="116"/>
    </location>
</feature>
<evidence type="ECO:0000256" key="3">
    <source>
        <dbReference type="ARBA" id="ARBA00022517"/>
    </source>
</evidence>
<dbReference type="GO" id="GO:0003676">
    <property type="term" value="F:nucleic acid binding"/>
    <property type="evidence" value="ECO:0007669"/>
    <property type="project" value="InterPro"/>
</dbReference>
<dbReference type="PROSITE" id="PS00028">
    <property type="entry name" value="ZINC_FINGER_C2H2_1"/>
    <property type="match status" value="2"/>
</dbReference>
<evidence type="ECO:0000256" key="5">
    <source>
        <dbReference type="ARBA" id="ARBA00022737"/>
    </source>
</evidence>
<dbReference type="GO" id="GO:0008270">
    <property type="term" value="F:zinc ion binding"/>
    <property type="evidence" value="ECO:0007669"/>
    <property type="project" value="UniProtKB-KW"/>
</dbReference>
<dbReference type="InterPro" id="IPR013087">
    <property type="entry name" value="Znf_C2H2_type"/>
</dbReference>
<keyword evidence="2" id="KW-0963">Cytoplasm</keyword>
<evidence type="ECO:0000313" key="12">
    <source>
        <dbReference type="Proteomes" id="UP000734854"/>
    </source>
</evidence>
<keyword evidence="4" id="KW-0479">Metal-binding</keyword>
<dbReference type="SUPFAM" id="SSF57667">
    <property type="entry name" value="beta-beta-alpha zinc fingers"/>
    <property type="match status" value="2"/>
</dbReference>
<comment type="subcellular location">
    <subcellularLocation>
        <location evidence="1">Cytoplasm</location>
    </subcellularLocation>
</comment>